<evidence type="ECO:0000313" key="2">
    <source>
        <dbReference type="Proteomes" id="UP000269396"/>
    </source>
</evidence>
<gene>
    <name evidence="1" type="ORF">SMTD_LOCUS6535</name>
</gene>
<sequence length="39" mass="4454">MILSKEARKALVGWESHGSIVIKAFVETKKERIIMNVIQ</sequence>
<proteinExistence type="predicted"/>
<keyword evidence="2" id="KW-1185">Reference proteome</keyword>
<name>A0A3P8DRF3_9TREM</name>
<dbReference type="Proteomes" id="UP000269396">
    <property type="component" value="Unassembled WGS sequence"/>
</dbReference>
<protein>
    <submittedName>
        <fullName evidence="1">Uncharacterized protein</fullName>
    </submittedName>
</protein>
<accession>A0A3P8DRF3</accession>
<reference evidence="1 2" key="1">
    <citation type="submission" date="2018-11" db="EMBL/GenBank/DDBJ databases">
        <authorList>
            <consortium name="Pathogen Informatics"/>
        </authorList>
    </citation>
    <scope>NUCLEOTIDE SEQUENCE [LARGE SCALE GENOMIC DNA]</scope>
    <source>
        <strain>Denwood</strain>
        <strain evidence="2">Zambia</strain>
    </source>
</reference>
<evidence type="ECO:0000313" key="1">
    <source>
        <dbReference type="EMBL" id="VDP34375.1"/>
    </source>
</evidence>
<dbReference type="AlphaFoldDB" id="A0A3P8DRF3"/>
<organism evidence="1 2">
    <name type="scientific">Schistosoma mattheei</name>
    <dbReference type="NCBI Taxonomy" id="31246"/>
    <lineage>
        <taxon>Eukaryota</taxon>
        <taxon>Metazoa</taxon>
        <taxon>Spiralia</taxon>
        <taxon>Lophotrochozoa</taxon>
        <taxon>Platyhelminthes</taxon>
        <taxon>Trematoda</taxon>
        <taxon>Digenea</taxon>
        <taxon>Strigeidida</taxon>
        <taxon>Schistosomatoidea</taxon>
        <taxon>Schistosomatidae</taxon>
        <taxon>Schistosoma</taxon>
    </lineage>
</organism>
<dbReference type="EMBL" id="UZAL01027644">
    <property type="protein sequence ID" value="VDP34375.1"/>
    <property type="molecule type" value="Genomic_DNA"/>
</dbReference>